<evidence type="ECO:0000259" key="5">
    <source>
        <dbReference type="Pfam" id="PF00535"/>
    </source>
</evidence>
<evidence type="ECO:0000256" key="1">
    <source>
        <dbReference type="ARBA" id="ARBA00004776"/>
    </source>
</evidence>
<evidence type="ECO:0000256" key="4">
    <source>
        <dbReference type="ARBA" id="ARBA00022679"/>
    </source>
</evidence>
<proteinExistence type="inferred from homology"/>
<dbReference type="InterPro" id="IPR029044">
    <property type="entry name" value="Nucleotide-diphossugar_trans"/>
</dbReference>
<dbReference type="Gene3D" id="3.90.550.10">
    <property type="entry name" value="Spore Coat Polysaccharide Biosynthesis Protein SpsA, Chain A"/>
    <property type="match status" value="1"/>
</dbReference>
<evidence type="ECO:0000313" key="6">
    <source>
        <dbReference type="EMBL" id="AIQ14739.1"/>
    </source>
</evidence>
<dbReference type="GO" id="GO:0016757">
    <property type="term" value="F:glycosyltransferase activity"/>
    <property type="evidence" value="ECO:0007669"/>
    <property type="project" value="UniProtKB-KW"/>
</dbReference>
<dbReference type="OrthoDB" id="9771846at2"/>
<name>A0A089J0M0_PAEDU</name>
<keyword evidence="3" id="KW-0328">Glycosyltransferase</keyword>
<dbReference type="EMBL" id="CP009288">
    <property type="protein sequence ID" value="AIQ14739.1"/>
    <property type="molecule type" value="Genomic_DNA"/>
</dbReference>
<sequence>MTNKTVSIHIVTYNSEDDIINCLEAGFRQDYPIEKIIIVDNASSDHTVERIQSHYKLDNRLETTEDSASGVTHTETPAALTEQPVYSLHLIQNQTNTGFAPAHNQAIAASDADYVLVLNPDVTLAPDYVSRLVARMEANPGIGSATGKLLFKADPGTVDSTGLRMNKARRAFDRGAGEPAENWMEPGEVFGVSGAAAMYSRRMIEAISVDGEFFDTDFFAYKEDVDVAWRARLLGWKAYYDADAIGYHERGWKASGRSGKPLFIRRISYINRYKMIVKNESVRTMLRTVLLSLPYEIAAHGYMLLKEPGLFKAWGSFFSELGPLMKKRKHIQSRVRRSGNLE</sequence>
<dbReference type="PANTHER" id="PTHR43179">
    <property type="entry name" value="RHAMNOSYLTRANSFERASE WBBL"/>
    <property type="match status" value="1"/>
</dbReference>
<evidence type="ECO:0000256" key="3">
    <source>
        <dbReference type="ARBA" id="ARBA00022676"/>
    </source>
</evidence>
<dbReference type="Pfam" id="PF00535">
    <property type="entry name" value="Glycos_transf_2"/>
    <property type="match status" value="2"/>
</dbReference>
<feature type="domain" description="Glycosyltransferase 2-like" evidence="5">
    <location>
        <begin position="88"/>
        <end position="205"/>
    </location>
</feature>
<dbReference type="CDD" id="cd04186">
    <property type="entry name" value="GT_2_like_c"/>
    <property type="match status" value="1"/>
</dbReference>
<dbReference type="KEGG" id="pdu:PDUR_24830"/>
<comment type="similarity">
    <text evidence="2">Belongs to the glycosyltransferase 2 family.</text>
</comment>
<dbReference type="SUPFAM" id="SSF53448">
    <property type="entry name" value="Nucleotide-diphospho-sugar transferases"/>
    <property type="match status" value="1"/>
</dbReference>
<comment type="pathway">
    <text evidence="1">Cell wall biogenesis; cell wall polysaccharide biosynthesis.</text>
</comment>
<organism evidence="6 7">
    <name type="scientific">Paenibacillus durus</name>
    <name type="common">Paenibacillus azotofixans</name>
    <dbReference type="NCBI Taxonomy" id="44251"/>
    <lineage>
        <taxon>Bacteria</taxon>
        <taxon>Bacillati</taxon>
        <taxon>Bacillota</taxon>
        <taxon>Bacilli</taxon>
        <taxon>Bacillales</taxon>
        <taxon>Paenibacillaceae</taxon>
        <taxon>Paenibacillus</taxon>
    </lineage>
</organism>
<dbReference type="PANTHER" id="PTHR43179:SF12">
    <property type="entry name" value="GALACTOFURANOSYLTRANSFERASE GLFT2"/>
    <property type="match status" value="1"/>
</dbReference>
<reference evidence="6 7" key="1">
    <citation type="submission" date="2014-08" db="EMBL/GenBank/DDBJ databases">
        <title>Comparative genomics of the Paenibacillus odorifer group.</title>
        <authorList>
            <person name="den Bakker H.C."/>
            <person name="Tsai Y.-C."/>
            <person name="Martin N."/>
            <person name="Korlach J."/>
            <person name="Wiedmann M."/>
        </authorList>
    </citation>
    <scope>NUCLEOTIDE SEQUENCE [LARGE SCALE GENOMIC DNA]</scope>
    <source>
        <strain evidence="6 7">DSM 1735</strain>
    </source>
</reference>
<accession>A0A089J0M0</accession>
<dbReference type="eggNOG" id="COG1216">
    <property type="taxonomic scope" value="Bacteria"/>
</dbReference>
<evidence type="ECO:0000313" key="7">
    <source>
        <dbReference type="Proteomes" id="UP000029409"/>
    </source>
</evidence>
<dbReference type="STRING" id="44251.PDUR_24830"/>
<feature type="domain" description="Glycosyltransferase 2-like" evidence="5">
    <location>
        <begin position="7"/>
        <end position="61"/>
    </location>
</feature>
<gene>
    <name evidence="6" type="ORF">PDUR_24830</name>
</gene>
<keyword evidence="4 6" id="KW-0808">Transferase</keyword>
<evidence type="ECO:0000256" key="2">
    <source>
        <dbReference type="ARBA" id="ARBA00006739"/>
    </source>
</evidence>
<dbReference type="InterPro" id="IPR001173">
    <property type="entry name" value="Glyco_trans_2-like"/>
</dbReference>
<keyword evidence="7" id="KW-1185">Reference proteome</keyword>
<protein>
    <submittedName>
        <fullName evidence="6">Glycosyl transferase</fullName>
    </submittedName>
</protein>
<dbReference type="RefSeq" id="WP_042208450.1">
    <property type="nucleotide sequence ID" value="NZ_CP009288.1"/>
</dbReference>
<dbReference type="AlphaFoldDB" id="A0A089J0M0"/>
<dbReference type="Proteomes" id="UP000029409">
    <property type="component" value="Chromosome"/>
</dbReference>